<name>A0A846RT94_9MICC</name>
<dbReference type="Pfam" id="PF07730">
    <property type="entry name" value="HisKA_3"/>
    <property type="match status" value="1"/>
</dbReference>
<keyword evidence="9" id="KW-1133">Transmembrane helix</keyword>
<dbReference type="EC" id="2.7.13.3" evidence="2"/>
<dbReference type="InterPro" id="IPR011712">
    <property type="entry name" value="Sig_transdc_His_kin_sub3_dim/P"/>
</dbReference>
<evidence type="ECO:0000256" key="6">
    <source>
        <dbReference type="ARBA" id="ARBA00022777"/>
    </source>
</evidence>
<dbReference type="InterPro" id="IPR050482">
    <property type="entry name" value="Sensor_HK_TwoCompSys"/>
</dbReference>
<evidence type="ECO:0000259" key="10">
    <source>
        <dbReference type="Pfam" id="PF07730"/>
    </source>
</evidence>
<dbReference type="Gene3D" id="3.30.565.10">
    <property type="entry name" value="Histidine kinase-like ATPase, C-terminal domain"/>
    <property type="match status" value="1"/>
</dbReference>
<evidence type="ECO:0000256" key="1">
    <source>
        <dbReference type="ARBA" id="ARBA00000085"/>
    </source>
</evidence>
<feature type="transmembrane region" description="Helical" evidence="9">
    <location>
        <begin position="48"/>
        <end position="68"/>
    </location>
</feature>
<dbReference type="GO" id="GO:0046983">
    <property type="term" value="F:protein dimerization activity"/>
    <property type="evidence" value="ECO:0007669"/>
    <property type="project" value="InterPro"/>
</dbReference>
<gene>
    <name evidence="11" type="ORF">BJ994_002818</name>
</gene>
<evidence type="ECO:0000256" key="2">
    <source>
        <dbReference type="ARBA" id="ARBA00012438"/>
    </source>
</evidence>
<dbReference type="PANTHER" id="PTHR24421">
    <property type="entry name" value="NITRATE/NITRITE SENSOR PROTEIN NARX-RELATED"/>
    <property type="match status" value="1"/>
</dbReference>
<evidence type="ECO:0000313" key="12">
    <source>
        <dbReference type="Proteomes" id="UP000547458"/>
    </source>
</evidence>
<keyword evidence="8" id="KW-0902">Two-component regulatory system</keyword>
<dbReference type="InterPro" id="IPR036890">
    <property type="entry name" value="HATPase_C_sf"/>
</dbReference>
<evidence type="ECO:0000256" key="4">
    <source>
        <dbReference type="ARBA" id="ARBA00022679"/>
    </source>
</evidence>
<reference evidence="11 12" key="1">
    <citation type="submission" date="2020-03" db="EMBL/GenBank/DDBJ databases">
        <title>Sequencing the genomes of 1000 actinobacteria strains.</title>
        <authorList>
            <person name="Klenk H.-P."/>
        </authorList>
    </citation>
    <scope>NUCLEOTIDE SEQUENCE [LARGE SCALE GENOMIC DNA]</scope>
    <source>
        <strain evidence="11 12">DSM 16403</strain>
    </source>
</reference>
<evidence type="ECO:0000256" key="8">
    <source>
        <dbReference type="ARBA" id="ARBA00023012"/>
    </source>
</evidence>
<dbReference type="GO" id="GO:0016020">
    <property type="term" value="C:membrane"/>
    <property type="evidence" value="ECO:0007669"/>
    <property type="project" value="InterPro"/>
</dbReference>
<dbReference type="PANTHER" id="PTHR24421:SF10">
    <property type="entry name" value="NITRATE_NITRITE SENSOR PROTEIN NARQ"/>
    <property type="match status" value="1"/>
</dbReference>
<comment type="catalytic activity">
    <reaction evidence="1">
        <text>ATP + protein L-histidine = ADP + protein N-phospho-L-histidine.</text>
        <dbReference type="EC" id="2.7.13.3"/>
    </reaction>
</comment>
<dbReference type="Gene3D" id="1.20.5.1930">
    <property type="match status" value="1"/>
</dbReference>
<comment type="caution">
    <text evidence="11">The sequence shown here is derived from an EMBL/GenBank/DDBJ whole genome shotgun (WGS) entry which is preliminary data.</text>
</comment>
<evidence type="ECO:0000256" key="3">
    <source>
        <dbReference type="ARBA" id="ARBA00022553"/>
    </source>
</evidence>
<keyword evidence="9" id="KW-0812">Transmembrane</keyword>
<keyword evidence="9" id="KW-0472">Membrane</keyword>
<keyword evidence="3" id="KW-0597">Phosphoprotein</keyword>
<sequence>MTDRGRKPRRTARIARHFVFMMIGTLLAVPYFAVFIWAAQLASVSSGSAAVAFALLVALLAVPASLSATRALERTAVRELLAIDLPEPIGLDRPSRRWRGVAWYMVHLLTGSLLLVTLVVTIPLVVTITVSFLAGRMEDVAELAAVVVPFTDTTTAVLWTFGLSVAITVFTVLAGSALPHWAEGMLGPDAAERSALEAEQQRAAARRNELARELHDSVGHALTVTTLQSTAAQRLLATDPDAAARAMHTAAETGRAALAELDRVIGILRSSGSVGAETGLEELPTVVERFTSQGLVVVTDYDDGALAGLPPAASAAALRVLQEGLTNALKYASPREARLQVLRSERSLQLILGNPVGSSSPSSSAGGGRGLDGIRERARLVDGSVRVCAADGQWTLDVSLPLVGSARG</sequence>
<dbReference type="AlphaFoldDB" id="A0A846RT94"/>
<evidence type="ECO:0000256" key="9">
    <source>
        <dbReference type="SAM" id="Phobius"/>
    </source>
</evidence>
<protein>
    <recommendedName>
        <fullName evidence="2">histidine kinase</fullName>
        <ecNumber evidence="2">2.7.13.3</ecNumber>
    </recommendedName>
</protein>
<feature type="domain" description="Signal transduction histidine kinase subgroup 3 dimerisation and phosphoacceptor" evidence="10">
    <location>
        <begin position="207"/>
        <end position="271"/>
    </location>
</feature>
<feature type="transmembrane region" description="Helical" evidence="9">
    <location>
        <begin position="101"/>
        <end position="134"/>
    </location>
</feature>
<evidence type="ECO:0000256" key="7">
    <source>
        <dbReference type="ARBA" id="ARBA00022840"/>
    </source>
</evidence>
<evidence type="ECO:0000256" key="5">
    <source>
        <dbReference type="ARBA" id="ARBA00022741"/>
    </source>
</evidence>
<dbReference type="GO" id="GO:0005524">
    <property type="term" value="F:ATP binding"/>
    <property type="evidence" value="ECO:0007669"/>
    <property type="project" value="UniProtKB-KW"/>
</dbReference>
<keyword evidence="12" id="KW-1185">Reference proteome</keyword>
<keyword evidence="5" id="KW-0547">Nucleotide-binding</keyword>
<feature type="transmembrane region" description="Helical" evidence="9">
    <location>
        <begin position="156"/>
        <end position="178"/>
    </location>
</feature>
<keyword evidence="6 11" id="KW-0418">Kinase</keyword>
<organism evidence="11 12">
    <name type="scientific">Arthrobacter pigmenti</name>
    <dbReference type="NCBI Taxonomy" id="271432"/>
    <lineage>
        <taxon>Bacteria</taxon>
        <taxon>Bacillati</taxon>
        <taxon>Actinomycetota</taxon>
        <taxon>Actinomycetes</taxon>
        <taxon>Micrococcales</taxon>
        <taxon>Micrococcaceae</taxon>
        <taxon>Arthrobacter</taxon>
    </lineage>
</organism>
<dbReference type="Proteomes" id="UP000547458">
    <property type="component" value="Unassembled WGS sequence"/>
</dbReference>
<dbReference type="SUPFAM" id="SSF55874">
    <property type="entry name" value="ATPase domain of HSP90 chaperone/DNA topoisomerase II/histidine kinase"/>
    <property type="match status" value="1"/>
</dbReference>
<dbReference type="EMBL" id="JAATJL010000001">
    <property type="protein sequence ID" value="NJC23742.1"/>
    <property type="molecule type" value="Genomic_DNA"/>
</dbReference>
<dbReference type="RefSeq" id="WP_167995046.1">
    <property type="nucleotide sequence ID" value="NZ_JAATJL010000001.1"/>
</dbReference>
<dbReference type="GO" id="GO:0000155">
    <property type="term" value="F:phosphorelay sensor kinase activity"/>
    <property type="evidence" value="ECO:0007669"/>
    <property type="project" value="InterPro"/>
</dbReference>
<evidence type="ECO:0000313" key="11">
    <source>
        <dbReference type="EMBL" id="NJC23742.1"/>
    </source>
</evidence>
<feature type="transmembrane region" description="Helical" evidence="9">
    <location>
        <begin position="20"/>
        <end position="42"/>
    </location>
</feature>
<keyword evidence="7" id="KW-0067">ATP-binding</keyword>
<accession>A0A846RT94</accession>
<proteinExistence type="predicted"/>
<keyword evidence="4" id="KW-0808">Transferase</keyword>